<evidence type="ECO:0000256" key="15">
    <source>
        <dbReference type="ARBA" id="ARBA00023136"/>
    </source>
</evidence>
<dbReference type="InterPro" id="IPR032675">
    <property type="entry name" value="LRR_dom_sf"/>
</dbReference>
<evidence type="ECO:0000256" key="4">
    <source>
        <dbReference type="ARBA" id="ARBA00022475"/>
    </source>
</evidence>
<reference evidence="22" key="2">
    <citation type="submission" date="2025-08" db="UniProtKB">
        <authorList>
            <consortium name="RefSeq"/>
        </authorList>
    </citation>
    <scope>IDENTIFICATION</scope>
    <source>
        <tissue evidence="22">Leaves</tissue>
    </source>
</reference>
<keyword evidence="10" id="KW-0677">Repeat</keyword>
<dbReference type="InterPro" id="IPR000719">
    <property type="entry name" value="Prot_kinase_dom"/>
</dbReference>
<keyword evidence="6" id="KW-0433">Leucine-rich repeat</keyword>
<dbReference type="InterPro" id="IPR011009">
    <property type="entry name" value="Kinase-like_dom_sf"/>
</dbReference>
<evidence type="ECO:0000313" key="22">
    <source>
        <dbReference type="RefSeq" id="XP_027083747.1"/>
    </source>
</evidence>
<feature type="domain" description="Protein kinase" evidence="20">
    <location>
        <begin position="717"/>
        <end position="1052"/>
    </location>
</feature>
<evidence type="ECO:0000256" key="19">
    <source>
        <dbReference type="SAM" id="SignalP"/>
    </source>
</evidence>
<dbReference type="FunFam" id="3.80.10.10:FF:000095">
    <property type="entry name" value="LRR receptor-like serine/threonine-protein kinase GSO1"/>
    <property type="match status" value="1"/>
</dbReference>
<dbReference type="InterPro" id="IPR051809">
    <property type="entry name" value="Plant_receptor-like_S/T_kinase"/>
</dbReference>
<evidence type="ECO:0000256" key="16">
    <source>
        <dbReference type="ARBA" id="ARBA00023180"/>
    </source>
</evidence>
<dbReference type="CDD" id="cd14066">
    <property type="entry name" value="STKc_IRAK"/>
    <property type="match status" value="1"/>
</dbReference>
<protein>
    <recommendedName>
        <fullName evidence="3">non-specific serine/threonine protein kinase</fullName>
        <ecNumber evidence="3">2.7.11.1</ecNumber>
    </recommendedName>
</protein>
<dbReference type="SMART" id="SM00220">
    <property type="entry name" value="S_TKc"/>
    <property type="match status" value="1"/>
</dbReference>
<evidence type="ECO:0000256" key="3">
    <source>
        <dbReference type="ARBA" id="ARBA00012513"/>
    </source>
</evidence>
<dbReference type="EC" id="2.7.11.1" evidence="3"/>
<evidence type="ECO:0000256" key="9">
    <source>
        <dbReference type="ARBA" id="ARBA00022729"/>
    </source>
</evidence>
<dbReference type="PROSITE" id="PS00108">
    <property type="entry name" value="PROTEIN_KINASE_ST"/>
    <property type="match status" value="1"/>
</dbReference>
<evidence type="ECO:0000256" key="6">
    <source>
        <dbReference type="ARBA" id="ARBA00022614"/>
    </source>
</evidence>
<dbReference type="Pfam" id="PF07714">
    <property type="entry name" value="PK_Tyr_Ser-Thr"/>
    <property type="match status" value="1"/>
</dbReference>
<dbReference type="Pfam" id="PF08263">
    <property type="entry name" value="LRRNT_2"/>
    <property type="match status" value="1"/>
</dbReference>
<evidence type="ECO:0000256" key="12">
    <source>
        <dbReference type="ARBA" id="ARBA00022777"/>
    </source>
</evidence>
<dbReference type="Pfam" id="PF13855">
    <property type="entry name" value="LRR_8"/>
    <property type="match status" value="1"/>
</dbReference>
<evidence type="ECO:0000256" key="5">
    <source>
        <dbReference type="ARBA" id="ARBA00022527"/>
    </source>
</evidence>
<evidence type="ECO:0000256" key="1">
    <source>
        <dbReference type="ARBA" id="ARBA00004162"/>
    </source>
</evidence>
<sequence>MEFGNHTSLRFLLSSVNVLLFVIVAMNLSPNASAARFLSNETDQIALLEFKNKISDPNGVLNSWNHSLHHCQWPGITCDARHQRVTILNLPGKSLFGTISPHVGNLSFLKFFNLEENQFHGDIPQEVGRLLRLRFLNLSSNILTGEIPVNLSHCSELRALSLIRNKLEGRISTELGSLKKLETLQLAVNNLTGEIPSTIGNLSSIKQLSFTFNNLEGNLPEEISLLTTLFFLAMGSNKLTGQIPSSMYNISTLTFFTAPDNFLYGSLPTNLGLKLPNLQIIGIAGNRFSGKIPVSITNCTKLEVIDLGDNKFEGHVPYNLGYLLNLRILSLQGNLLGSNSAGDLNFLVPLTNCSNLEILSLAKNNFGGELPNILHNLSYQLTHLYLSENKISGAFPSGIENLVHLYILSLANNLFTGVLPSDVGKLQKLEVMVLDRNMLSGQVPSTLCNITNLYVLNLSSNNFQGDVTHSLRNCQSLQMLFISQNNFSGSVSPQIFGSYISPTILDLSHNSLSGSLPLEVGKLENIQRLVVSSNKFSGEVPSTLGDCSSMQYLDMQSNLFNGTLPPALASLKGIQFLDLSHNNFSGQIPRDINRLVFLKFLDISYNDLEGEIPTDGVFTNASQIRLVGNSKLCGGIPELQLPSCLVKRKKKGKRLLVLVIPLVLIVILVISVTFFLYHVLHKKRDKSVKESLMMPSDPIEKILRISYHELYRATEGFSSTNLIGSGSFGVVYKGKLDQHQDKEVAVKVLDLQKNGASKSFEAECKALRSIRHRNLLSLLTYCSSIDTKGNEFKALVYEYMQNGSLDMWLHSELAEATRSTNLDLLQRINIAVNVASGLDYLHNHYEVTIVHCDLKPSNILLDNDLIAHVGDFGLAKLLPRTADIDSEQETTSSAVALKGSIGYAAPEHGMGRQVSTEGDVYSFGILLLEMFTGRRPTDDAFVDGLDLHNYVKMALPEQVLKIVDPLLLSSEAEENKVVLQAASEDEETNHGKRAVEMNDGDIESSSDETNNVQKCLILILKVGLGCSQKSPMDRIDMKEVTRELHFIRDAYLGVRNR</sequence>
<evidence type="ECO:0000256" key="14">
    <source>
        <dbReference type="ARBA" id="ARBA00022989"/>
    </source>
</evidence>
<name>A0A6P6U109_COFAR</name>
<dbReference type="GeneID" id="113706053"/>
<accession>A0A6P6U109</accession>
<feature type="transmembrane region" description="Helical" evidence="18">
    <location>
        <begin position="655"/>
        <end position="680"/>
    </location>
</feature>
<evidence type="ECO:0000313" key="21">
    <source>
        <dbReference type="Proteomes" id="UP001652660"/>
    </source>
</evidence>
<dbReference type="FunFam" id="3.30.200.20:FF:000432">
    <property type="entry name" value="LRR receptor-like serine/threonine-protein kinase EFR"/>
    <property type="match status" value="1"/>
</dbReference>
<dbReference type="GO" id="GO:0005886">
    <property type="term" value="C:plasma membrane"/>
    <property type="evidence" value="ECO:0007669"/>
    <property type="project" value="UniProtKB-SubCell"/>
</dbReference>
<dbReference type="FunFam" id="3.80.10.10:FF:000288">
    <property type="entry name" value="LRR receptor-like serine/threonine-protein kinase EFR"/>
    <property type="match status" value="1"/>
</dbReference>
<keyword evidence="11 17" id="KW-0547">Nucleotide-binding</keyword>
<keyword evidence="16" id="KW-0325">Glycoprotein</keyword>
<dbReference type="GO" id="GO:0004674">
    <property type="term" value="F:protein serine/threonine kinase activity"/>
    <property type="evidence" value="ECO:0007669"/>
    <property type="project" value="UniProtKB-KW"/>
</dbReference>
<dbReference type="PROSITE" id="PS50011">
    <property type="entry name" value="PROTEIN_KINASE_DOM"/>
    <property type="match status" value="1"/>
</dbReference>
<dbReference type="Gene3D" id="3.30.200.20">
    <property type="entry name" value="Phosphorylase Kinase, domain 1"/>
    <property type="match status" value="1"/>
</dbReference>
<keyword evidence="14 18" id="KW-1133">Transmembrane helix</keyword>
<keyword evidence="21" id="KW-1185">Reference proteome</keyword>
<comment type="subcellular location">
    <subcellularLocation>
        <location evidence="1">Cell membrane</location>
        <topology evidence="1">Single-pass membrane protein</topology>
    </subcellularLocation>
</comment>
<keyword evidence="8 18" id="KW-0812">Transmembrane</keyword>
<dbReference type="InterPro" id="IPR001245">
    <property type="entry name" value="Ser-Thr/Tyr_kinase_cat_dom"/>
</dbReference>
<evidence type="ECO:0000256" key="18">
    <source>
        <dbReference type="SAM" id="Phobius"/>
    </source>
</evidence>
<evidence type="ECO:0000256" key="8">
    <source>
        <dbReference type="ARBA" id="ARBA00022692"/>
    </source>
</evidence>
<evidence type="ECO:0000256" key="7">
    <source>
        <dbReference type="ARBA" id="ARBA00022679"/>
    </source>
</evidence>
<dbReference type="Proteomes" id="UP001652660">
    <property type="component" value="Chromosome 8c"/>
</dbReference>
<keyword evidence="13 17" id="KW-0067">ATP-binding</keyword>
<dbReference type="Gene3D" id="1.10.510.10">
    <property type="entry name" value="Transferase(Phosphotransferase) domain 1"/>
    <property type="match status" value="1"/>
</dbReference>
<dbReference type="AlphaFoldDB" id="A0A6P6U109"/>
<proteinExistence type="inferred from homology"/>
<dbReference type="InterPro" id="IPR001611">
    <property type="entry name" value="Leu-rich_rpt"/>
</dbReference>
<dbReference type="Pfam" id="PF00560">
    <property type="entry name" value="LRR_1"/>
    <property type="match status" value="5"/>
</dbReference>
<keyword evidence="12" id="KW-0418">Kinase</keyword>
<dbReference type="PROSITE" id="PS00107">
    <property type="entry name" value="PROTEIN_KINASE_ATP"/>
    <property type="match status" value="1"/>
</dbReference>
<keyword evidence="15 18" id="KW-0472">Membrane</keyword>
<dbReference type="OrthoDB" id="676979at2759"/>
<dbReference type="PANTHER" id="PTHR27008:SF499">
    <property type="entry name" value="OS06G0581500 PROTEIN"/>
    <property type="match status" value="1"/>
</dbReference>
<keyword evidence="7" id="KW-0808">Transferase</keyword>
<keyword evidence="9 19" id="KW-0732">Signal</keyword>
<dbReference type="InterPro" id="IPR013210">
    <property type="entry name" value="LRR_N_plant-typ"/>
</dbReference>
<dbReference type="PANTHER" id="PTHR27008">
    <property type="entry name" value="OS04G0122200 PROTEIN"/>
    <property type="match status" value="1"/>
</dbReference>
<keyword evidence="4" id="KW-1003">Cell membrane</keyword>
<evidence type="ECO:0000256" key="11">
    <source>
        <dbReference type="ARBA" id="ARBA00022741"/>
    </source>
</evidence>
<comment type="similarity">
    <text evidence="2">Belongs to the protein kinase superfamily. Ser/Thr protein kinase family.</text>
</comment>
<dbReference type="Gene3D" id="3.80.10.10">
    <property type="entry name" value="Ribonuclease Inhibitor"/>
    <property type="match status" value="3"/>
</dbReference>
<feature type="signal peptide" evidence="19">
    <location>
        <begin position="1"/>
        <end position="34"/>
    </location>
</feature>
<dbReference type="GO" id="GO:0005524">
    <property type="term" value="F:ATP binding"/>
    <property type="evidence" value="ECO:0007669"/>
    <property type="project" value="UniProtKB-UniRule"/>
</dbReference>
<reference evidence="21" key="1">
    <citation type="journal article" date="2025" name="Foods">
        <title>Unveiling the Microbial Signatures of Arabica Coffee Cherries: Insights into Ripeness Specific Diversity, Functional Traits, and Implications for Quality and Safety.</title>
        <authorList>
            <consortium name="RefSeq"/>
            <person name="Tenea G.N."/>
            <person name="Cifuentes V."/>
            <person name="Reyes P."/>
            <person name="Cevallos-Vallejos M."/>
        </authorList>
    </citation>
    <scope>NUCLEOTIDE SEQUENCE [LARGE SCALE GENOMIC DNA]</scope>
</reference>
<dbReference type="RefSeq" id="XP_027083747.1">
    <property type="nucleotide sequence ID" value="XM_027227946.1"/>
</dbReference>
<feature type="chain" id="PRO_5028444615" description="non-specific serine/threonine protein kinase" evidence="19">
    <location>
        <begin position="35"/>
        <end position="1057"/>
    </location>
</feature>
<organism evidence="21 22">
    <name type="scientific">Coffea arabica</name>
    <name type="common">Arabian coffee</name>
    <dbReference type="NCBI Taxonomy" id="13443"/>
    <lineage>
        <taxon>Eukaryota</taxon>
        <taxon>Viridiplantae</taxon>
        <taxon>Streptophyta</taxon>
        <taxon>Embryophyta</taxon>
        <taxon>Tracheophyta</taxon>
        <taxon>Spermatophyta</taxon>
        <taxon>Magnoliopsida</taxon>
        <taxon>eudicotyledons</taxon>
        <taxon>Gunneridae</taxon>
        <taxon>Pentapetalae</taxon>
        <taxon>asterids</taxon>
        <taxon>lamiids</taxon>
        <taxon>Gentianales</taxon>
        <taxon>Rubiaceae</taxon>
        <taxon>Ixoroideae</taxon>
        <taxon>Gardenieae complex</taxon>
        <taxon>Bertiereae - Coffeeae clade</taxon>
        <taxon>Coffeeae</taxon>
        <taxon>Coffea</taxon>
    </lineage>
</organism>
<evidence type="ECO:0000256" key="17">
    <source>
        <dbReference type="PROSITE-ProRule" id="PRU10141"/>
    </source>
</evidence>
<evidence type="ECO:0000256" key="2">
    <source>
        <dbReference type="ARBA" id="ARBA00008684"/>
    </source>
</evidence>
<dbReference type="InterPro" id="IPR008271">
    <property type="entry name" value="Ser/Thr_kinase_AS"/>
</dbReference>
<evidence type="ECO:0000256" key="10">
    <source>
        <dbReference type="ARBA" id="ARBA00022737"/>
    </source>
</evidence>
<dbReference type="InterPro" id="IPR017441">
    <property type="entry name" value="Protein_kinase_ATP_BS"/>
</dbReference>
<keyword evidence="5" id="KW-0723">Serine/threonine-protein kinase</keyword>
<gene>
    <name evidence="22" type="primary">LOC113706053</name>
</gene>
<evidence type="ECO:0000259" key="20">
    <source>
        <dbReference type="PROSITE" id="PS50011"/>
    </source>
</evidence>
<feature type="binding site" evidence="17">
    <location>
        <position position="747"/>
    </location>
    <ligand>
        <name>ATP</name>
        <dbReference type="ChEBI" id="CHEBI:30616"/>
    </ligand>
</feature>
<evidence type="ECO:0000256" key="13">
    <source>
        <dbReference type="ARBA" id="ARBA00022840"/>
    </source>
</evidence>
<dbReference type="SUPFAM" id="SSF56112">
    <property type="entry name" value="Protein kinase-like (PK-like)"/>
    <property type="match status" value="1"/>
</dbReference>
<dbReference type="SUPFAM" id="SSF52058">
    <property type="entry name" value="L domain-like"/>
    <property type="match status" value="2"/>
</dbReference>